<dbReference type="EMBL" id="BARV01032231">
    <property type="protein sequence ID" value="GAI32930.1"/>
    <property type="molecule type" value="Genomic_DNA"/>
</dbReference>
<accession>X1P1N7</accession>
<name>X1P1N7_9ZZZZ</name>
<gene>
    <name evidence="1" type="ORF">S06H3_50863</name>
</gene>
<feature type="non-terminal residue" evidence="1">
    <location>
        <position position="1"/>
    </location>
</feature>
<comment type="caution">
    <text evidence="1">The sequence shown here is derived from an EMBL/GenBank/DDBJ whole genome shotgun (WGS) entry which is preliminary data.</text>
</comment>
<dbReference type="AlphaFoldDB" id="X1P1N7"/>
<organism evidence="1">
    <name type="scientific">marine sediment metagenome</name>
    <dbReference type="NCBI Taxonomy" id="412755"/>
    <lineage>
        <taxon>unclassified sequences</taxon>
        <taxon>metagenomes</taxon>
        <taxon>ecological metagenomes</taxon>
    </lineage>
</organism>
<evidence type="ECO:0000313" key="1">
    <source>
        <dbReference type="EMBL" id="GAI32930.1"/>
    </source>
</evidence>
<proteinExistence type="predicted"/>
<sequence length="71" mass="8078">LQQGWNYKSPVALLMDALVRASPPAVRFEMKTKTAADKFPEFRAWHAMLKPVFGIEPVEWEAPVEAQPKLL</sequence>
<evidence type="ECO:0008006" key="2">
    <source>
        <dbReference type="Google" id="ProtNLM"/>
    </source>
</evidence>
<reference evidence="1" key="1">
    <citation type="journal article" date="2014" name="Front. Microbiol.">
        <title>High frequency of phylogenetically diverse reductive dehalogenase-homologous genes in deep subseafloor sedimentary metagenomes.</title>
        <authorList>
            <person name="Kawai M."/>
            <person name="Futagami T."/>
            <person name="Toyoda A."/>
            <person name="Takaki Y."/>
            <person name="Nishi S."/>
            <person name="Hori S."/>
            <person name="Arai W."/>
            <person name="Tsubouchi T."/>
            <person name="Morono Y."/>
            <person name="Uchiyama I."/>
            <person name="Ito T."/>
            <person name="Fujiyama A."/>
            <person name="Inagaki F."/>
            <person name="Takami H."/>
        </authorList>
    </citation>
    <scope>NUCLEOTIDE SEQUENCE</scope>
    <source>
        <strain evidence="1">Expedition CK06-06</strain>
    </source>
</reference>
<protein>
    <recommendedName>
        <fullName evidence="2">Glutathione S-transferase</fullName>
    </recommendedName>
</protein>